<dbReference type="InterPro" id="IPR022606">
    <property type="entry name" value="DUF2914"/>
</dbReference>
<dbReference type="InterPro" id="IPR010982">
    <property type="entry name" value="Lambda_DNA-bd_dom_sf"/>
</dbReference>
<keyword evidence="1" id="KW-0812">Transmembrane</keyword>
<dbReference type="Pfam" id="PF13413">
    <property type="entry name" value="HTH_25"/>
    <property type="match status" value="1"/>
</dbReference>
<evidence type="ECO:0000256" key="1">
    <source>
        <dbReference type="SAM" id="Phobius"/>
    </source>
</evidence>
<proteinExistence type="predicted"/>
<protein>
    <submittedName>
        <fullName evidence="3">DUF2914 domain-containing protein</fullName>
    </submittedName>
</protein>
<evidence type="ECO:0000313" key="3">
    <source>
        <dbReference type="EMBL" id="TNJ36867.1"/>
    </source>
</evidence>
<organism evidence="3 4">
    <name type="scientific">Prosthecochloris vibrioformis</name>
    <name type="common">Chlorobium vibrioforme</name>
    <dbReference type="NCBI Taxonomy" id="1098"/>
    <lineage>
        <taxon>Bacteria</taxon>
        <taxon>Pseudomonadati</taxon>
        <taxon>Chlorobiota</taxon>
        <taxon>Chlorobiia</taxon>
        <taxon>Chlorobiales</taxon>
        <taxon>Chlorobiaceae</taxon>
        <taxon>Prosthecochloris</taxon>
    </lineage>
</organism>
<dbReference type="RefSeq" id="WP_139626400.1">
    <property type="nucleotide sequence ID" value="NZ_VDCI01000003.1"/>
</dbReference>
<keyword evidence="1" id="KW-1133">Transmembrane helix</keyword>
<gene>
    <name evidence="3" type="ORF">FGF68_04620</name>
</gene>
<comment type="caution">
    <text evidence="3">The sequence shown here is derived from an EMBL/GenBank/DDBJ whole genome shotgun (WGS) entry which is preliminary data.</text>
</comment>
<reference evidence="3 4" key="1">
    <citation type="submission" date="2019-05" db="EMBL/GenBank/DDBJ databases">
        <title>Draft Whole-Genome sequence of the green sulfur bacterium Prosthecochloris vibrioformis DSM 260.</title>
        <authorList>
            <person name="Meyer T.E."/>
            <person name="Kyndt J.A."/>
        </authorList>
    </citation>
    <scope>NUCLEOTIDE SEQUENCE [LARGE SCALE GENOMIC DNA]</scope>
    <source>
        <strain evidence="3 4">DSM 260</strain>
    </source>
</reference>
<dbReference type="Gene3D" id="1.10.260.40">
    <property type="entry name" value="lambda repressor-like DNA-binding domains"/>
    <property type="match status" value="1"/>
</dbReference>
<accession>A0A5C4S186</accession>
<feature type="domain" description="DUF2914" evidence="2">
    <location>
        <begin position="262"/>
        <end position="319"/>
    </location>
</feature>
<dbReference type="AlphaFoldDB" id="A0A5C4S186"/>
<name>A0A5C4S186_PROVB</name>
<evidence type="ECO:0000259" key="2">
    <source>
        <dbReference type="Pfam" id="PF11141"/>
    </source>
</evidence>
<dbReference type="EMBL" id="VDCI01000003">
    <property type="protein sequence ID" value="TNJ36867.1"/>
    <property type="molecule type" value="Genomic_DNA"/>
</dbReference>
<feature type="transmembrane region" description="Helical" evidence="1">
    <location>
        <begin position="111"/>
        <end position="129"/>
    </location>
</feature>
<sequence length="327" mass="35367">MESLHSFGSSCDRLLELLVDARRKGGMSAEDVAGHSGLKLEHIEAIDEGRLDFLPPPYVVSELRQYAVFLGVGNDELFDEVKKEANIPVLKIAPELKPGSQHPQDAGNVPLVYVLVSAGILMLLVLFWLGAGLFSGDREEVDGAVFVAESALLDEAGEAVGERDAVFGLVEDVGEAMGDEDLRVPGEPVAATVLTGQDAGVEHDAVDAEPDVVEAAWPAMVRGQFATFVDRARREPVDAVEQVSLAEGEVYFFSEISGQKGKRVVHAWYHEGQLADRIGLGWVSSDSWRGWSMKKLYPSRVGVWRVVVENGSGEKLGEASLVVEGEK</sequence>
<keyword evidence="1" id="KW-0472">Membrane</keyword>
<dbReference type="GO" id="GO:0003677">
    <property type="term" value="F:DNA binding"/>
    <property type="evidence" value="ECO:0007669"/>
    <property type="project" value="InterPro"/>
</dbReference>
<evidence type="ECO:0000313" key="4">
    <source>
        <dbReference type="Proteomes" id="UP000309544"/>
    </source>
</evidence>
<dbReference type="Pfam" id="PF11141">
    <property type="entry name" value="DUF2914"/>
    <property type="match status" value="1"/>
</dbReference>
<dbReference type="Proteomes" id="UP000309544">
    <property type="component" value="Unassembled WGS sequence"/>
</dbReference>
<keyword evidence="4" id="KW-1185">Reference proteome</keyword>